<feature type="domain" description="DUF3944" evidence="3">
    <location>
        <begin position="6"/>
        <end position="39"/>
    </location>
</feature>
<dbReference type="Pfam" id="PF03981">
    <property type="entry name" value="Ubiq_cyt_C_chap"/>
    <property type="match status" value="1"/>
</dbReference>
<comment type="caution">
    <text evidence="4">The sequence shown here is derived from an EMBL/GenBank/DDBJ whole genome shotgun (WGS) entry which is preliminary data.</text>
</comment>
<evidence type="ECO:0000313" key="4">
    <source>
        <dbReference type="EMBL" id="OIJ16213.1"/>
    </source>
</evidence>
<proteinExistence type="inferred from homology"/>
<comment type="similarity">
    <text evidence="1">Belongs to the UPF0174 family.</text>
</comment>
<gene>
    <name evidence="4" type="ORF">BKP35_04340</name>
</gene>
<organism evidence="4 5">
    <name type="scientific">Anaerobacillus arseniciselenatis</name>
    <dbReference type="NCBI Taxonomy" id="85682"/>
    <lineage>
        <taxon>Bacteria</taxon>
        <taxon>Bacillati</taxon>
        <taxon>Bacillota</taxon>
        <taxon>Bacilli</taxon>
        <taxon>Bacillales</taxon>
        <taxon>Bacillaceae</taxon>
        <taxon>Anaerobacillus</taxon>
    </lineage>
</organism>
<dbReference type="OrthoDB" id="9128717at2"/>
<dbReference type="InterPro" id="IPR025217">
    <property type="entry name" value="DUF3944"/>
</dbReference>
<dbReference type="AlphaFoldDB" id="A0A1S2LVL4"/>
<feature type="domain" description="Ubiquinol-cytochrome c chaperone" evidence="2">
    <location>
        <begin position="59"/>
        <end position="228"/>
    </location>
</feature>
<evidence type="ECO:0000259" key="2">
    <source>
        <dbReference type="Pfam" id="PF03981"/>
    </source>
</evidence>
<accession>A0A1S2LVL4</accession>
<sequence length="244" mass="27315">MGLNFREDKDLVFLKYSNNEDLEILVNYLTKNQKGKKRFNSELAMERKYVDNTPNHQAYWDLIAAELQTYGSNGVARVIRGNKGVYYKEILIDVCKKLKVNFNNKSDVVIIERNLLMKILTDSLEKMDNEELKKVIEELDLKMDTFNKQAVLVAIQAAIKAGGFKSYQLAMIVANAVSKQLLGRGIALGGNAALARVLGIFAGPVGWTIMGLWTAVDLAGPAYRVTIPSVIQVAYMRAVFDEES</sequence>
<protein>
    <submittedName>
        <fullName evidence="4">Oxidoreductase</fullName>
    </submittedName>
</protein>
<dbReference type="Proteomes" id="UP000180098">
    <property type="component" value="Unassembled WGS sequence"/>
</dbReference>
<evidence type="ECO:0000256" key="1">
    <source>
        <dbReference type="ARBA" id="ARBA00006436"/>
    </source>
</evidence>
<evidence type="ECO:0000259" key="3">
    <source>
        <dbReference type="Pfam" id="PF13099"/>
    </source>
</evidence>
<reference evidence="4 5" key="1">
    <citation type="submission" date="2016-10" db="EMBL/GenBank/DDBJ databases">
        <title>Draft genome sequences of four alkaliphilic bacteria belonging to the Anaerobacillus genus.</title>
        <authorList>
            <person name="Bassil N.M."/>
            <person name="Lloyd J.R."/>
        </authorList>
    </citation>
    <scope>NUCLEOTIDE SEQUENCE [LARGE SCALE GENOMIC DNA]</scope>
    <source>
        <strain evidence="4 5">DSM 15340</strain>
    </source>
</reference>
<dbReference type="EMBL" id="MLQQ01000001">
    <property type="protein sequence ID" value="OIJ16213.1"/>
    <property type="molecule type" value="Genomic_DNA"/>
</dbReference>
<name>A0A1S2LVL4_9BACI</name>
<keyword evidence="5" id="KW-1185">Reference proteome</keyword>
<dbReference type="RefSeq" id="WP_071312138.1">
    <property type="nucleotide sequence ID" value="NZ_MLQQ01000001.1"/>
</dbReference>
<evidence type="ECO:0000313" key="5">
    <source>
        <dbReference type="Proteomes" id="UP000180098"/>
    </source>
</evidence>
<dbReference type="InterPro" id="IPR021150">
    <property type="entry name" value="Ubiq_cyt_c_chap"/>
</dbReference>
<dbReference type="Pfam" id="PF13099">
    <property type="entry name" value="DUF3944"/>
    <property type="match status" value="1"/>
</dbReference>